<feature type="transmembrane region" description="Helical" evidence="1">
    <location>
        <begin position="12"/>
        <end position="30"/>
    </location>
</feature>
<evidence type="ECO:0000313" key="3">
    <source>
        <dbReference type="Proteomes" id="UP000004995"/>
    </source>
</evidence>
<evidence type="ECO:0000313" key="2">
    <source>
        <dbReference type="EnsemblPlants" id="KQL10973"/>
    </source>
</evidence>
<dbReference type="AlphaFoldDB" id="K3Y4I9"/>
<evidence type="ECO:0000256" key="1">
    <source>
        <dbReference type="SAM" id="Phobius"/>
    </source>
</evidence>
<organism evidence="2 3">
    <name type="scientific">Setaria italica</name>
    <name type="common">Foxtail millet</name>
    <name type="synonym">Panicum italicum</name>
    <dbReference type="NCBI Taxonomy" id="4555"/>
    <lineage>
        <taxon>Eukaryota</taxon>
        <taxon>Viridiplantae</taxon>
        <taxon>Streptophyta</taxon>
        <taxon>Embryophyta</taxon>
        <taxon>Tracheophyta</taxon>
        <taxon>Spermatophyta</taxon>
        <taxon>Magnoliopsida</taxon>
        <taxon>Liliopsida</taxon>
        <taxon>Poales</taxon>
        <taxon>Poaceae</taxon>
        <taxon>PACMAD clade</taxon>
        <taxon>Panicoideae</taxon>
        <taxon>Panicodae</taxon>
        <taxon>Paniceae</taxon>
        <taxon>Cenchrinae</taxon>
        <taxon>Setaria</taxon>
    </lineage>
</organism>
<name>K3Y4I9_SETIT</name>
<dbReference type="Proteomes" id="UP000004995">
    <property type="component" value="Unassembled WGS sequence"/>
</dbReference>
<dbReference type="EnsemblPlants" id="KQL10973">
    <property type="protein sequence ID" value="KQL10973"/>
    <property type="gene ID" value="SETIT_009127mg"/>
</dbReference>
<dbReference type="EMBL" id="AGNK02002553">
    <property type="status" value="NOT_ANNOTATED_CDS"/>
    <property type="molecule type" value="Genomic_DNA"/>
</dbReference>
<keyword evidence="1" id="KW-0472">Membrane</keyword>
<accession>K3Y4I9</accession>
<protein>
    <submittedName>
        <fullName evidence="2">Uncharacterized protein</fullName>
    </submittedName>
</protein>
<keyword evidence="1" id="KW-0812">Transmembrane</keyword>
<sequence>MRVSQGTGSLSLMTKLTVFYKLCPVYFFLLTGD</sequence>
<dbReference type="InParanoid" id="K3Y4I9"/>
<reference evidence="3" key="1">
    <citation type="journal article" date="2012" name="Nat. Biotechnol.">
        <title>Reference genome sequence of the model plant Setaria.</title>
        <authorList>
            <person name="Bennetzen J.L."/>
            <person name="Schmutz J."/>
            <person name="Wang H."/>
            <person name="Percifield R."/>
            <person name="Hawkins J."/>
            <person name="Pontaroli A.C."/>
            <person name="Estep M."/>
            <person name="Feng L."/>
            <person name="Vaughn J.N."/>
            <person name="Grimwood J."/>
            <person name="Jenkins J."/>
            <person name="Barry K."/>
            <person name="Lindquist E."/>
            <person name="Hellsten U."/>
            <person name="Deshpande S."/>
            <person name="Wang X."/>
            <person name="Wu X."/>
            <person name="Mitros T."/>
            <person name="Triplett J."/>
            <person name="Yang X."/>
            <person name="Ye C.Y."/>
            <person name="Mauro-Herrera M."/>
            <person name="Wang L."/>
            <person name="Li P."/>
            <person name="Sharma M."/>
            <person name="Sharma R."/>
            <person name="Ronald P.C."/>
            <person name="Panaud O."/>
            <person name="Kellogg E.A."/>
            <person name="Brutnell T.P."/>
            <person name="Doust A.N."/>
            <person name="Tuskan G.A."/>
            <person name="Rokhsar D."/>
            <person name="Devos K.M."/>
        </authorList>
    </citation>
    <scope>NUCLEOTIDE SEQUENCE [LARGE SCALE GENOMIC DNA]</scope>
    <source>
        <strain evidence="3">cv. Yugu1</strain>
    </source>
</reference>
<dbReference type="Gramene" id="KQL10973">
    <property type="protein sequence ID" value="KQL10973"/>
    <property type="gene ID" value="SETIT_009127mg"/>
</dbReference>
<keyword evidence="3" id="KW-1185">Reference proteome</keyword>
<proteinExistence type="predicted"/>
<keyword evidence="1" id="KW-1133">Transmembrane helix</keyword>
<dbReference type="HOGENOM" id="CLU_3385630_0_0_1"/>
<reference evidence="2" key="2">
    <citation type="submission" date="2018-08" db="UniProtKB">
        <authorList>
            <consortium name="EnsemblPlants"/>
        </authorList>
    </citation>
    <scope>IDENTIFICATION</scope>
    <source>
        <strain evidence="2">Yugu1</strain>
    </source>
</reference>